<dbReference type="EMBL" id="LXQA010054646">
    <property type="protein sequence ID" value="MCI04210.1"/>
    <property type="molecule type" value="Genomic_DNA"/>
</dbReference>
<proteinExistence type="predicted"/>
<protein>
    <submittedName>
        <fullName evidence="1">S-like ribonuclease</fullName>
    </submittedName>
</protein>
<keyword evidence="2" id="KW-1185">Reference proteome</keyword>
<dbReference type="Proteomes" id="UP000265520">
    <property type="component" value="Unassembled WGS sequence"/>
</dbReference>
<feature type="non-terminal residue" evidence="1">
    <location>
        <position position="64"/>
    </location>
</feature>
<evidence type="ECO:0000313" key="2">
    <source>
        <dbReference type="Proteomes" id="UP000265520"/>
    </source>
</evidence>
<organism evidence="1 2">
    <name type="scientific">Trifolium medium</name>
    <dbReference type="NCBI Taxonomy" id="97028"/>
    <lineage>
        <taxon>Eukaryota</taxon>
        <taxon>Viridiplantae</taxon>
        <taxon>Streptophyta</taxon>
        <taxon>Embryophyta</taxon>
        <taxon>Tracheophyta</taxon>
        <taxon>Spermatophyta</taxon>
        <taxon>Magnoliopsida</taxon>
        <taxon>eudicotyledons</taxon>
        <taxon>Gunneridae</taxon>
        <taxon>Pentapetalae</taxon>
        <taxon>rosids</taxon>
        <taxon>fabids</taxon>
        <taxon>Fabales</taxon>
        <taxon>Fabaceae</taxon>
        <taxon>Papilionoideae</taxon>
        <taxon>50 kb inversion clade</taxon>
        <taxon>NPAAA clade</taxon>
        <taxon>Hologalegina</taxon>
        <taxon>IRL clade</taxon>
        <taxon>Trifolieae</taxon>
        <taxon>Trifolium</taxon>
    </lineage>
</organism>
<accession>A0A392NY76</accession>
<evidence type="ECO:0000313" key="1">
    <source>
        <dbReference type="EMBL" id="MCI04210.1"/>
    </source>
</evidence>
<name>A0A392NY76_9FABA</name>
<dbReference type="AlphaFoldDB" id="A0A392NY76"/>
<comment type="caution">
    <text evidence="1">The sequence shown here is derived from an EMBL/GenBank/DDBJ whole genome shotgun (WGS) entry which is preliminary data.</text>
</comment>
<reference evidence="1 2" key="1">
    <citation type="journal article" date="2018" name="Front. Plant Sci.">
        <title>Red Clover (Trifolium pratense) and Zigzag Clover (T. medium) - A Picture of Genomic Similarities and Differences.</title>
        <authorList>
            <person name="Dluhosova J."/>
            <person name="Istvanek J."/>
            <person name="Nedelnik J."/>
            <person name="Repkova J."/>
        </authorList>
    </citation>
    <scope>NUCLEOTIDE SEQUENCE [LARGE SCALE GENOMIC DNA]</scope>
    <source>
        <strain evidence="2">cv. 10/8</strain>
        <tissue evidence="1">Leaf</tissue>
    </source>
</reference>
<sequence length="64" mass="7011">MVETSTSCFVSRSSSAQIDRYIRWNSNNHSCVILNVNVNGSRHGSPVRAGFGGILRNSSGYYLS</sequence>